<dbReference type="AlphaFoldDB" id="A0ABD2XB05"/>
<proteinExistence type="predicted"/>
<name>A0ABD2XB05_9HYME</name>
<comment type="caution">
    <text evidence="1">The sequence shown here is derived from an EMBL/GenBank/DDBJ whole genome shotgun (WGS) entry which is preliminary data.</text>
</comment>
<reference evidence="1 2" key="1">
    <citation type="journal article" date="2024" name="bioRxiv">
        <title>A reference genome for Trichogramma kaykai: A tiny desert-dwelling parasitoid wasp with competing sex-ratio distorters.</title>
        <authorList>
            <person name="Culotta J."/>
            <person name="Lindsey A.R."/>
        </authorList>
    </citation>
    <scope>NUCLEOTIDE SEQUENCE [LARGE SCALE GENOMIC DNA]</scope>
    <source>
        <strain evidence="1 2">KSX58</strain>
    </source>
</reference>
<sequence length="177" mass="19906">MMRNDTARYTFIASAGREKKALQLRQRQALVESFVNFTVCCCRERQAGAAVVFPAYIRQRATRDSIYTFWALSNKHTARDPRELRRLHFIISRSLIVFLARFAACYDAKTIVASRGRSSARDNAKCLATAIYYYEPLCTRCAFDDDDDDDDDGTQSGGARHQAAALMAVRVSASARA</sequence>
<keyword evidence="2" id="KW-1185">Reference proteome</keyword>
<evidence type="ECO:0000313" key="2">
    <source>
        <dbReference type="Proteomes" id="UP001627154"/>
    </source>
</evidence>
<gene>
    <name evidence="1" type="ORF">TKK_004397</name>
</gene>
<dbReference type="EMBL" id="JBJJXI010000034">
    <property type="protein sequence ID" value="KAL3402437.1"/>
    <property type="molecule type" value="Genomic_DNA"/>
</dbReference>
<protein>
    <submittedName>
        <fullName evidence="1">Uncharacterized protein</fullName>
    </submittedName>
</protein>
<evidence type="ECO:0000313" key="1">
    <source>
        <dbReference type="EMBL" id="KAL3402437.1"/>
    </source>
</evidence>
<accession>A0ABD2XB05</accession>
<dbReference type="Proteomes" id="UP001627154">
    <property type="component" value="Unassembled WGS sequence"/>
</dbReference>
<organism evidence="1 2">
    <name type="scientific">Trichogramma kaykai</name>
    <dbReference type="NCBI Taxonomy" id="54128"/>
    <lineage>
        <taxon>Eukaryota</taxon>
        <taxon>Metazoa</taxon>
        <taxon>Ecdysozoa</taxon>
        <taxon>Arthropoda</taxon>
        <taxon>Hexapoda</taxon>
        <taxon>Insecta</taxon>
        <taxon>Pterygota</taxon>
        <taxon>Neoptera</taxon>
        <taxon>Endopterygota</taxon>
        <taxon>Hymenoptera</taxon>
        <taxon>Apocrita</taxon>
        <taxon>Proctotrupomorpha</taxon>
        <taxon>Chalcidoidea</taxon>
        <taxon>Trichogrammatidae</taxon>
        <taxon>Trichogramma</taxon>
    </lineage>
</organism>